<comment type="caution">
    <text evidence="1">The sequence shown here is derived from an EMBL/GenBank/DDBJ whole genome shotgun (WGS) entry which is preliminary data.</text>
</comment>
<name>A0ACB7UTN8_DIOAL</name>
<organism evidence="1 2">
    <name type="scientific">Dioscorea alata</name>
    <name type="common">Purple yam</name>
    <dbReference type="NCBI Taxonomy" id="55571"/>
    <lineage>
        <taxon>Eukaryota</taxon>
        <taxon>Viridiplantae</taxon>
        <taxon>Streptophyta</taxon>
        <taxon>Embryophyta</taxon>
        <taxon>Tracheophyta</taxon>
        <taxon>Spermatophyta</taxon>
        <taxon>Magnoliopsida</taxon>
        <taxon>Liliopsida</taxon>
        <taxon>Dioscoreales</taxon>
        <taxon>Dioscoreaceae</taxon>
        <taxon>Dioscorea</taxon>
    </lineage>
</organism>
<protein>
    <submittedName>
        <fullName evidence="1">RIN4 pathogenic type III effector avirulence factor Avr cleavage site domain-containing protein</fullName>
    </submittedName>
</protein>
<dbReference type="EMBL" id="CM037024">
    <property type="protein sequence ID" value="KAH7664115.1"/>
    <property type="molecule type" value="Genomic_DNA"/>
</dbReference>
<dbReference type="Proteomes" id="UP000827976">
    <property type="component" value="Chromosome 14"/>
</dbReference>
<proteinExistence type="predicted"/>
<sequence>MAQKAHVPKFGNWEIDDNVPYTQYFDNARMGNNYGAKFNPNDPSDNPNAFKEASPVQVRDTRTKPKYEDRRTKSRSPPSQGMKYKSEMEDQKNKNWQYENKGNNKNHLRPTSHYDSRPQKPASSPPRRRYGDKKSDDQLQKPNRTYNGYDFDPAPFQHQQQTKSANKGHGISPSSWDKRGSGEASYGFAPNTSSNSKMRPVSRGDETNGKTSVVPKFGEWDECDPSSADGYSHIFSRMKEEKQTRSEKVRVISHDPMPTDQLKKDRSSKSTVSIFTRFDPISSVHHSFANVYCL</sequence>
<reference evidence="2" key="1">
    <citation type="journal article" date="2022" name="Nat. Commun.">
        <title>Chromosome evolution and the genetic basis of agronomically important traits in greater yam.</title>
        <authorList>
            <person name="Bredeson J.V."/>
            <person name="Lyons J.B."/>
            <person name="Oniyinde I.O."/>
            <person name="Okereke N.R."/>
            <person name="Kolade O."/>
            <person name="Nnabue I."/>
            <person name="Nwadili C.O."/>
            <person name="Hribova E."/>
            <person name="Parker M."/>
            <person name="Nwogha J."/>
            <person name="Shu S."/>
            <person name="Carlson J."/>
            <person name="Kariba R."/>
            <person name="Muthemba S."/>
            <person name="Knop K."/>
            <person name="Barton G.J."/>
            <person name="Sherwood A.V."/>
            <person name="Lopez-Montes A."/>
            <person name="Asiedu R."/>
            <person name="Jamnadass R."/>
            <person name="Muchugi A."/>
            <person name="Goodstein D."/>
            <person name="Egesi C.N."/>
            <person name="Featherston J."/>
            <person name="Asfaw A."/>
            <person name="Simpson G.G."/>
            <person name="Dolezel J."/>
            <person name="Hendre P.S."/>
            <person name="Van Deynze A."/>
            <person name="Kumar P.L."/>
            <person name="Obidiegwu J.E."/>
            <person name="Bhattacharjee R."/>
            <person name="Rokhsar D.S."/>
        </authorList>
    </citation>
    <scope>NUCLEOTIDE SEQUENCE [LARGE SCALE GENOMIC DNA]</scope>
    <source>
        <strain evidence="2">cv. TDa95/00328</strain>
    </source>
</reference>
<accession>A0ACB7UTN8</accession>
<keyword evidence="2" id="KW-1185">Reference proteome</keyword>
<evidence type="ECO:0000313" key="2">
    <source>
        <dbReference type="Proteomes" id="UP000827976"/>
    </source>
</evidence>
<evidence type="ECO:0000313" key="1">
    <source>
        <dbReference type="EMBL" id="KAH7664115.1"/>
    </source>
</evidence>
<gene>
    <name evidence="1" type="ORF">IHE45_14G100000</name>
</gene>